<dbReference type="SMART" id="SM00385">
    <property type="entry name" value="CYCLIN"/>
    <property type="match status" value="1"/>
</dbReference>
<protein>
    <recommendedName>
        <fullName evidence="3">Cyclin-like domain-containing protein</fullName>
    </recommendedName>
</protein>
<sequence length="453" mass="49787">MSASTATCGTLGNAPATLAILLEKEQSIYRRCPPSQTIPRDEYTNNRVLMVAWCKRLCNECNFKQELVQTAMALADKYMASPNLYSYMKAHYQLIVITCLRIAMKIDSPATAPTIQEISDLCRGSYTCEEIESEEICVLQALAWYLNPPTASQIANHVLALVQAKAGVINNWAGCVDRVHDLIEASVPDLGLSTLRPSTVAMASILATIQDIRDPFDRQAVLRSTLIVMNKFNFDSPCEIDFIRTDLSFLAGDNVRIYRESHSAPDRISPPSAVYQQTMSEAVPVRLAPAPFKSCVQDQHGVCGSNRPLPAVPMSSGEVAGHQAYFCGQVTSTVLKTDVSAQMGYCMPARNDESVESSTGREESVESSTESSETSNDEDRSTSLNQGYSAKHYLPFKTLKKSEERRVARSSLSFHSSSTVTTLDTIPEYIATDEVDEINNDLLSLGVSTLSMR</sequence>
<dbReference type="Gene3D" id="1.10.472.10">
    <property type="entry name" value="Cyclin-like"/>
    <property type="match status" value="2"/>
</dbReference>
<evidence type="ECO:0000313" key="4">
    <source>
        <dbReference type="EMBL" id="EJK60797.1"/>
    </source>
</evidence>
<evidence type="ECO:0000259" key="3">
    <source>
        <dbReference type="SMART" id="SM00385"/>
    </source>
</evidence>
<dbReference type="CDD" id="cd00043">
    <property type="entry name" value="CYCLIN_SF"/>
    <property type="match status" value="1"/>
</dbReference>
<name>K0SR48_THAOC</name>
<dbReference type="Pfam" id="PF00134">
    <property type="entry name" value="Cyclin_N"/>
    <property type="match status" value="1"/>
</dbReference>
<feature type="region of interest" description="Disordered" evidence="2">
    <location>
        <begin position="351"/>
        <end position="387"/>
    </location>
</feature>
<dbReference type="InterPro" id="IPR039361">
    <property type="entry name" value="Cyclin"/>
</dbReference>
<comment type="caution">
    <text evidence="4">The sequence shown here is derived from an EMBL/GenBank/DDBJ whole genome shotgun (WGS) entry which is preliminary data.</text>
</comment>
<feature type="domain" description="Cyclin-like" evidence="3">
    <location>
        <begin position="52"/>
        <end position="140"/>
    </location>
</feature>
<accession>K0SR48</accession>
<dbReference type="Proteomes" id="UP000266841">
    <property type="component" value="Unassembled WGS sequence"/>
</dbReference>
<proteinExistence type="inferred from homology"/>
<dbReference type="OrthoDB" id="5590282at2759"/>
<gene>
    <name evidence="4" type="ORF">THAOC_18792</name>
</gene>
<keyword evidence="1" id="KW-0195">Cyclin</keyword>
<dbReference type="SUPFAM" id="SSF47954">
    <property type="entry name" value="Cyclin-like"/>
    <property type="match status" value="1"/>
</dbReference>
<evidence type="ECO:0000313" key="5">
    <source>
        <dbReference type="Proteomes" id="UP000266841"/>
    </source>
</evidence>
<dbReference type="EMBL" id="AGNL01020680">
    <property type="protein sequence ID" value="EJK60797.1"/>
    <property type="molecule type" value="Genomic_DNA"/>
</dbReference>
<evidence type="ECO:0000256" key="1">
    <source>
        <dbReference type="RuleBase" id="RU000383"/>
    </source>
</evidence>
<keyword evidence="5" id="KW-1185">Reference proteome</keyword>
<dbReference type="InterPro" id="IPR006671">
    <property type="entry name" value="Cyclin_N"/>
</dbReference>
<evidence type="ECO:0000256" key="2">
    <source>
        <dbReference type="SAM" id="MobiDB-lite"/>
    </source>
</evidence>
<dbReference type="InterPro" id="IPR036915">
    <property type="entry name" value="Cyclin-like_sf"/>
</dbReference>
<dbReference type="AlphaFoldDB" id="K0SR48"/>
<reference evidence="4 5" key="1">
    <citation type="journal article" date="2012" name="Genome Biol.">
        <title>Genome and low-iron response of an oceanic diatom adapted to chronic iron limitation.</title>
        <authorList>
            <person name="Lommer M."/>
            <person name="Specht M."/>
            <person name="Roy A.S."/>
            <person name="Kraemer L."/>
            <person name="Andreson R."/>
            <person name="Gutowska M.A."/>
            <person name="Wolf J."/>
            <person name="Bergner S.V."/>
            <person name="Schilhabel M.B."/>
            <person name="Klostermeier U.C."/>
            <person name="Beiko R.G."/>
            <person name="Rosenstiel P."/>
            <person name="Hippler M."/>
            <person name="Laroche J."/>
        </authorList>
    </citation>
    <scope>NUCLEOTIDE SEQUENCE [LARGE SCALE GENOMIC DNA]</scope>
    <source>
        <strain evidence="4 5">CCMP1005</strain>
    </source>
</reference>
<comment type="similarity">
    <text evidence="1">Belongs to the cyclin family.</text>
</comment>
<organism evidence="4 5">
    <name type="scientific">Thalassiosira oceanica</name>
    <name type="common">Marine diatom</name>
    <dbReference type="NCBI Taxonomy" id="159749"/>
    <lineage>
        <taxon>Eukaryota</taxon>
        <taxon>Sar</taxon>
        <taxon>Stramenopiles</taxon>
        <taxon>Ochrophyta</taxon>
        <taxon>Bacillariophyta</taxon>
        <taxon>Coscinodiscophyceae</taxon>
        <taxon>Thalassiosirophycidae</taxon>
        <taxon>Thalassiosirales</taxon>
        <taxon>Thalassiosiraceae</taxon>
        <taxon>Thalassiosira</taxon>
    </lineage>
</organism>
<dbReference type="PANTHER" id="PTHR10177">
    <property type="entry name" value="CYCLINS"/>
    <property type="match status" value="1"/>
</dbReference>
<dbReference type="InterPro" id="IPR013763">
    <property type="entry name" value="Cyclin-like_dom"/>
</dbReference>